<feature type="binding site" evidence="3">
    <location>
        <begin position="103"/>
        <end position="106"/>
    </location>
    <ligand>
        <name>NAD(+)</name>
        <dbReference type="ChEBI" id="CHEBI:57540"/>
    </ligand>
</feature>
<dbReference type="GO" id="GO:0008270">
    <property type="term" value="F:zinc ion binding"/>
    <property type="evidence" value="ECO:0007669"/>
    <property type="project" value="UniProtKB-UniRule"/>
</dbReference>
<evidence type="ECO:0000256" key="4">
    <source>
        <dbReference type="PROSITE-ProRule" id="PRU00236"/>
    </source>
</evidence>
<dbReference type="GO" id="GO:0036055">
    <property type="term" value="F:protein-succinyllysine desuccinylase activity"/>
    <property type="evidence" value="ECO:0007669"/>
    <property type="project" value="UniProtKB-UniRule"/>
</dbReference>
<feature type="binding site" evidence="3">
    <location>
        <begin position="192"/>
        <end position="194"/>
    </location>
    <ligand>
        <name>NAD(+)</name>
        <dbReference type="ChEBI" id="CHEBI:57540"/>
    </ligand>
</feature>
<feature type="binding site" evidence="3">
    <location>
        <position position="236"/>
    </location>
    <ligand>
        <name>NAD(+)</name>
        <dbReference type="ChEBI" id="CHEBI:57540"/>
    </ligand>
</feature>
<comment type="function">
    <text evidence="3">NAD-dependent lysine deacetylase and desuccinylase that specifically removes acetyl and succinyl groups on target proteins. Modulates the activities of several proteins which are inactive in their acylated form.</text>
</comment>
<feature type="binding site" evidence="3 4">
    <location>
        <position position="132"/>
    </location>
    <ligand>
        <name>Zn(2+)</name>
        <dbReference type="ChEBI" id="CHEBI:29105"/>
    </ligand>
</feature>
<comment type="domain">
    <text evidence="3">2 residues (Tyr-70 and Arg-73) present in a large hydrophobic pocket are probably involved in substrate specificity. They are important for desuccinylation activity, but dispensable for deacetylation activity.</text>
</comment>
<dbReference type="InterPro" id="IPR026591">
    <property type="entry name" value="Sirtuin_cat_small_dom_sf"/>
</dbReference>
<dbReference type="GO" id="GO:0005737">
    <property type="term" value="C:cytoplasm"/>
    <property type="evidence" value="ECO:0007669"/>
    <property type="project" value="UniProtKB-SubCell"/>
</dbReference>
<dbReference type="AlphaFoldDB" id="A0A4R8S181"/>
<dbReference type="PANTHER" id="PTHR11085">
    <property type="entry name" value="NAD-DEPENDENT PROTEIN DEACYLASE SIRTUIN-5, MITOCHONDRIAL-RELATED"/>
    <property type="match status" value="1"/>
</dbReference>
<feature type="binding site" evidence="3">
    <location>
        <position position="73"/>
    </location>
    <ligand>
        <name>substrate</name>
    </ligand>
</feature>
<keyword evidence="2 3" id="KW-0520">NAD</keyword>
<comment type="catalytic activity">
    <reaction evidence="3">
        <text>N(6)-succinyl-L-lysyl-[protein] + NAD(+) + H2O = 2''-O-succinyl-ADP-D-ribose + nicotinamide + L-lysyl-[protein]</text>
        <dbReference type="Rhea" id="RHEA:47668"/>
        <dbReference type="Rhea" id="RHEA-COMP:9752"/>
        <dbReference type="Rhea" id="RHEA-COMP:11877"/>
        <dbReference type="ChEBI" id="CHEBI:15377"/>
        <dbReference type="ChEBI" id="CHEBI:17154"/>
        <dbReference type="ChEBI" id="CHEBI:29969"/>
        <dbReference type="ChEBI" id="CHEBI:57540"/>
        <dbReference type="ChEBI" id="CHEBI:87830"/>
        <dbReference type="ChEBI" id="CHEBI:87832"/>
    </reaction>
</comment>
<dbReference type="PROSITE" id="PS50305">
    <property type="entry name" value="SIRTUIN"/>
    <property type="match status" value="1"/>
</dbReference>
<feature type="active site" description="Proton acceptor" evidence="3 4">
    <location>
        <position position="121"/>
    </location>
</feature>
<dbReference type="Proteomes" id="UP000295117">
    <property type="component" value="Unassembled WGS sequence"/>
</dbReference>
<dbReference type="Pfam" id="PF02146">
    <property type="entry name" value="SIR2"/>
    <property type="match status" value="1"/>
</dbReference>
<keyword evidence="1" id="KW-0808">Transferase</keyword>
<comment type="similarity">
    <text evidence="3">Belongs to the sirtuin family. Class III subfamily.</text>
</comment>
<gene>
    <name evidence="6" type="primary">cobB_3</name>
    <name evidence="3" type="synonym">cobB</name>
    <name evidence="6" type="ORF">DE4585_01738</name>
</gene>
<feature type="binding site" evidence="3 4">
    <location>
        <position position="153"/>
    </location>
    <ligand>
        <name>Zn(2+)</name>
        <dbReference type="ChEBI" id="CHEBI:29105"/>
    </ligand>
</feature>
<keyword evidence="3 4" id="KW-0862">Zinc</keyword>
<name>A0A4R8S181_9MYCO</name>
<dbReference type="PANTHER" id="PTHR11085:SF4">
    <property type="entry name" value="NAD-DEPENDENT PROTEIN DEACYLASE"/>
    <property type="match status" value="1"/>
</dbReference>
<evidence type="ECO:0000256" key="3">
    <source>
        <dbReference type="HAMAP-Rule" id="MF_01121"/>
    </source>
</evidence>
<sequence length="253" mass="27174">MRQAQVPDELLAAASKARTVTVLTGAGMSAESGLPTFRDAQTGLWSKYDPMTLATPEAWNEDAGLVWAWYQNRRIQLMAVQPNDGHRALAQWGSHRDVRIVTQNVDDLHERAGSAEVTHVHGSLLKSHCDTCQTGFDVSVAAPGSERVAPPECDCGGKVRPSIVWFGEMLPEVEFGHAVAHAQNCELMLLIGTSGIVYPAAGLPQLALSRGAMVVEINPHETDLSDRADLVWRATAATALPALVEALSLPGTH</sequence>
<dbReference type="NCBIfam" id="NF001753">
    <property type="entry name" value="PRK00481.1-3"/>
    <property type="match status" value="1"/>
</dbReference>
<evidence type="ECO:0000313" key="7">
    <source>
        <dbReference type="Proteomes" id="UP000295117"/>
    </source>
</evidence>
<dbReference type="HAMAP" id="MF_01121">
    <property type="entry name" value="Sirtuin_ClassIII"/>
    <property type="match status" value="1"/>
</dbReference>
<dbReference type="GO" id="GO:0017136">
    <property type="term" value="F:histone deacetylase activity, NAD-dependent"/>
    <property type="evidence" value="ECO:0007669"/>
    <property type="project" value="TreeGrafter"/>
</dbReference>
<dbReference type="EMBL" id="PECH01000006">
    <property type="protein sequence ID" value="TDZ82946.1"/>
    <property type="molecule type" value="Genomic_DNA"/>
</dbReference>
<feature type="binding site" evidence="3">
    <location>
        <position position="70"/>
    </location>
    <ligand>
        <name>substrate</name>
    </ligand>
</feature>
<dbReference type="InterPro" id="IPR027546">
    <property type="entry name" value="Sirtuin_class_III"/>
</dbReference>
<comment type="catalytic activity">
    <reaction evidence="3">
        <text>N(6)-acetyl-L-lysyl-[protein] + NAD(+) + H2O = 2''-O-acetyl-ADP-D-ribose + nicotinamide + L-lysyl-[protein]</text>
        <dbReference type="Rhea" id="RHEA:43636"/>
        <dbReference type="Rhea" id="RHEA-COMP:9752"/>
        <dbReference type="Rhea" id="RHEA-COMP:10731"/>
        <dbReference type="ChEBI" id="CHEBI:15377"/>
        <dbReference type="ChEBI" id="CHEBI:17154"/>
        <dbReference type="ChEBI" id="CHEBI:29969"/>
        <dbReference type="ChEBI" id="CHEBI:57540"/>
        <dbReference type="ChEBI" id="CHEBI:61930"/>
        <dbReference type="ChEBI" id="CHEBI:83767"/>
        <dbReference type="EC" id="2.3.1.286"/>
    </reaction>
</comment>
<comment type="subcellular location">
    <subcellularLocation>
        <location evidence="3">Cytoplasm</location>
    </subcellularLocation>
</comment>
<feature type="binding site" evidence="3 4">
    <location>
        <position position="155"/>
    </location>
    <ligand>
        <name>Zn(2+)</name>
        <dbReference type="ChEBI" id="CHEBI:29105"/>
    </ligand>
</feature>
<dbReference type="SUPFAM" id="SSF52467">
    <property type="entry name" value="DHS-like NAD/FAD-binding domain"/>
    <property type="match status" value="1"/>
</dbReference>
<dbReference type="CDD" id="cd01412">
    <property type="entry name" value="SIRT5_Af1_CobB"/>
    <property type="match status" value="1"/>
</dbReference>
<protein>
    <recommendedName>
        <fullName evidence="3">NAD-dependent protein deacylase</fullName>
        <ecNumber evidence="3">2.3.1.286</ecNumber>
    </recommendedName>
    <alternativeName>
        <fullName evidence="3">Regulatory protein SIR2 homolog</fullName>
    </alternativeName>
</protein>
<comment type="caution">
    <text evidence="6">The sequence shown here is derived from an EMBL/GenBank/DDBJ whole genome shotgun (WGS) entry which is preliminary data.</text>
</comment>
<dbReference type="GO" id="GO:0070403">
    <property type="term" value="F:NAD+ binding"/>
    <property type="evidence" value="ECO:0007669"/>
    <property type="project" value="UniProtKB-UniRule"/>
</dbReference>
<evidence type="ECO:0000256" key="1">
    <source>
        <dbReference type="ARBA" id="ARBA00022679"/>
    </source>
</evidence>
<keyword evidence="6" id="KW-0378">Hydrolase</keyword>
<dbReference type="Gene3D" id="3.40.50.1220">
    <property type="entry name" value="TPP-binding domain"/>
    <property type="match status" value="1"/>
</dbReference>
<comment type="cofactor">
    <cofactor evidence="3">
        <name>Zn(2+)</name>
        <dbReference type="ChEBI" id="CHEBI:29105"/>
    </cofactor>
    <text evidence="3">Binds 1 zinc ion per subunit.</text>
</comment>
<feature type="binding site" evidence="3 4">
    <location>
        <position position="129"/>
    </location>
    <ligand>
        <name>Zn(2+)</name>
        <dbReference type="ChEBI" id="CHEBI:29105"/>
    </ligand>
</feature>
<dbReference type="InterPro" id="IPR026590">
    <property type="entry name" value="Ssirtuin_cat_dom"/>
</dbReference>
<accession>A0A4R8S181</accession>
<dbReference type="Gene3D" id="3.30.1600.10">
    <property type="entry name" value="SIR2/SIRT2 'Small Domain"/>
    <property type="match status" value="1"/>
</dbReference>
<keyword evidence="3" id="KW-0963">Cytoplasm</keyword>
<organism evidence="6 7">
    <name type="scientific">Mycobacteroides salmoniphilum</name>
    <dbReference type="NCBI Taxonomy" id="404941"/>
    <lineage>
        <taxon>Bacteria</taxon>
        <taxon>Bacillati</taxon>
        <taxon>Actinomycetota</taxon>
        <taxon>Actinomycetes</taxon>
        <taxon>Mycobacteriales</taxon>
        <taxon>Mycobacteriaceae</taxon>
        <taxon>Mycobacteroides</taxon>
    </lineage>
</organism>
<dbReference type="RefSeq" id="WP_134070721.1">
    <property type="nucleotide sequence ID" value="NZ_PECH01000006.1"/>
</dbReference>
<dbReference type="InterPro" id="IPR029035">
    <property type="entry name" value="DHS-like_NAD/FAD-binding_dom"/>
</dbReference>
<comment type="caution">
    <text evidence="3">Lacks conserved residue(s) required for the propagation of feature annotation.</text>
</comment>
<dbReference type="EC" id="2.3.1.286" evidence="3"/>
<feature type="binding site" evidence="3">
    <location>
        <begin position="218"/>
        <end position="220"/>
    </location>
    <ligand>
        <name>NAD(+)</name>
        <dbReference type="ChEBI" id="CHEBI:57540"/>
    </ligand>
</feature>
<keyword evidence="3 4" id="KW-0479">Metal-binding</keyword>
<dbReference type="InterPro" id="IPR050134">
    <property type="entry name" value="NAD-dep_sirtuin_deacylases"/>
</dbReference>
<dbReference type="InterPro" id="IPR003000">
    <property type="entry name" value="Sirtuin"/>
</dbReference>
<evidence type="ECO:0000259" key="5">
    <source>
        <dbReference type="PROSITE" id="PS50305"/>
    </source>
</evidence>
<dbReference type="GO" id="GO:0036054">
    <property type="term" value="F:protein-malonyllysine demalonylase activity"/>
    <property type="evidence" value="ECO:0007669"/>
    <property type="project" value="InterPro"/>
</dbReference>
<feature type="domain" description="Deacetylase sirtuin-type" evidence="5">
    <location>
        <begin position="1"/>
        <end position="250"/>
    </location>
</feature>
<reference evidence="6 7" key="1">
    <citation type="journal article" date="2019" name="Sci. Rep.">
        <title>Extended insight into the Mycobacterium chelonae-abscessus complex through whole genome sequencing of Mycobacterium salmoniphilum outbreak and Mycobacterium salmoniphilum-like strains.</title>
        <authorList>
            <person name="Behra P.R.K."/>
            <person name="Das S."/>
            <person name="Pettersson B.M.F."/>
            <person name="Shirreff L."/>
            <person name="DuCote T."/>
            <person name="Jacobsson K.G."/>
            <person name="Ennis D.G."/>
            <person name="Kirsebom L.A."/>
        </authorList>
    </citation>
    <scope>NUCLEOTIDE SEQUENCE [LARGE SCALE GENOMIC DNA]</scope>
    <source>
        <strain evidence="6 7">DE 4585</strain>
    </source>
</reference>
<evidence type="ECO:0000256" key="2">
    <source>
        <dbReference type="ARBA" id="ARBA00023027"/>
    </source>
</evidence>
<evidence type="ECO:0000313" key="6">
    <source>
        <dbReference type="EMBL" id="TDZ82946.1"/>
    </source>
</evidence>
<proteinExistence type="inferred from homology"/>